<keyword evidence="3 10" id="KW-0227">DNA damage</keyword>
<dbReference type="InterPro" id="IPR011335">
    <property type="entry name" value="Restrct_endonuc-II-like"/>
</dbReference>
<keyword evidence="2 10" id="KW-0547">Nucleotide-binding</keyword>
<dbReference type="Proteomes" id="UP000002192">
    <property type="component" value="Chromosome"/>
</dbReference>
<dbReference type="Gene3D" id="1.10.10.160">
    <property type="match status" value="1"/>
</dbReference>
<dbReference type="eggNOG" id="COG1330">
    <property type="taxonomic scope" value="Bacteria"/>
</dbReference>
<keyword evidence="6 10" id="KW-0269">Exonuclease</keyword>
<evidence type="ECO:0000256" key="4">
    <source>
        <dbReference type="ARBA" id="ARBA00022801"/>
    </source>
</evidence>
<dbReference type="Pfam" id="PF17946">
    <property type="entry name" value="RecC_C"/>
    <property type="match status" value="1"/>
</dbReference>
<dbReference type="KEGG" id="bfl:Bfl266"/>
<dbReference type="PANTHER" id="PTHR30591:SF1">
    <property type="entry name" value="RECBCD ENZYME SUBUNIT RECC"/>
    <property type="match status" value="1"/>
</dbReference>
<dbReference type="Gene3D" id="1.10.10.990">
    <property type="match status" value="1"/>
</dbReference>
<dbReference type="AlphaFoldDB" id="Q7VRF1"/>
<evidence type="ECO:0000256" key="8">
    <source>
        <dbReference type="ARBA" id="ARBA00023125"/>
    </source>
</evidence>
<dbReference type="NCBIfam" id="TIGR01450">
    <property type="entry name" value="recC"/>
    <property type="match status" value="1"/>
</dbReference>
<sequence length="1139" mass="135656">MFMVYHSNCLDLFMRLVINVMSNQKLSNPMKPEIILIEHKIMSQWIEIELTNYFGISANIIFMTIQSFIRKISIELLSDGIFISNFSKNFMYWKFMEILPKLYSSQKCAVIQKYLCFDVNQKKLGQLSEQLVSLFLEYLIYRPDWLDMWKSNKIIDNLNIEHQLWQSEVWRMFLTHTQLQLYEFNSENRCIFLLQNNYQQIDWTKLPDRIFIYGVTAIAPIYWKILKLLSDHIDIYLWVINPCEKYWNNTDYMDDINKHVYHQSNNHSWEVRKKYYYNNRCNKSILKSNYSLLNSWGEVGFHTLHLLSQLERPLFEIQSFVFPKTNSMLHILQNEILQFKQYSSNEVQKESSIFKKSANMQKNILKSTDQSITIHECHSLYREIEVLHDNLLRMFSNDSALLPGEVIVMAPNINCYTESIKSIFNNMFNRQLPFSILSDHSDYIHHPIISTILNILAIPTSRFTVEEIFSLLSIPSIASKFSIDDEAMKLLRLWIVESGVRWGLDQDTQENFNLPVTEWNTWYFGFKRMLLGYAIKNQNGSWKNIFPYNYISEEYVHVVSGLGEFLEILKKWRNRLNGAYTLQKWMLYFREMINDFFDFSKLNVEENQALFLLKNCWTNILESGIQLGYINTVTINILRDKLLIQLMNQKKNYQFLPNAINFCNITPMCFISCKILCIIGIHDNEFPRDRFSYDFNLISKRFRIGDNNICGQDYYAFLLACLLPKEKLYLSFINKLAFCYGNSISSSIFIDELIEYIAQRFYLIGDQNLDIISNIKRIRKYLLYKYSCMPFSCSNFIAYSKKQSFANEWLAAAYADKNITVFTQSQQQFLTTSLPHIIVSTILLRDLYDFYRHPVRMWFQKRLKVYFYQCTHDILLNDETFFVSNLRRFQLNVKLIDYFIHNKNIDTLYREFYDSGMLPYGSFGQLYWIEQCEKMYKLASKIKRYYSSKIFTLNITFKIETIKLIGELHSVQENGLIRWKPAYLSMRDCFLVWLEHLIYCFSGGNGESWLFGTDSTWHFPNFSKIQAQELLFFLISGYCLGINVPLLLLYKSGGAWINYVFDWNNRVICSDPDIHKKACQRLIYTWQGSSDDTQFSYLRESQDPYLRKLIPLYLNEEDIRIITDVSKDYLLDLMRYRIL</sequence>
<dbReference type="STRING" id="203907.Bfl266"/>
<dbReference type="OrthoDB" id="9762834at2"/>
<dbReference type="PANTHER" id="PTHR30591">
    <property type="entry name" value="RECBCD ENZYME SUBUNIT RECC"/>
    <property type="match status" value="1"/>
</dbReference>
<keyword evidence="13" id="KW-1185">Reference proteome</keyword>
<dbReference type="SUPFAM" id="SSF52980">
    <property type="entry name" value="Restriction endonuclease-like"/>
    <property type="match status" value="1"/>
</dbReference>
<keyword evidence="5 10" id="KW-0347">Helicase</keyword>
<dbReference type="InterPro" id="IPR041500">
    <property type="entry name" value="RecC_C"/>
</dbReference>
<evidence type="ECO:0000256" key="1">
    <source>
        <dbReference type="ARBA" id="ARBA00022722"/>
    </source>
</evidence>
<proteinExistence type="inferred from homology"/>
<evidence type="ECO:0000256" key="10">
    <source>
        <dbReference type="HAMAP-Rule" id="MF_01486"/>
    </source>
</evidence>
<evidence type="ECO:0000256" key="9">
    <source>
        <dbReference type="ARBA" id="ARBA00023204"/>
    </source>
</evidence>
<accession>Q7VRF1</accession>
<dbReference type="InterPro" id="IPR027417">
    <property type="entry name" value="P-loop_NTPase"/>
</dbReference>
<dbReference type="InterPro" id="IPR013986">
    <property type="entry name" value="DExx_box_DNA_helicase_dom_sf"/>
</dbReference>
<dbReference type="GO" id="GO:0005524">
    <property type="term" value="F:ATP binding"/>
    <property type="evidence" value="ECO:0007669"/>
    <property type="project" value="UniProtKB-UniRule"/>
</dbReference>
<dbReference type="Gene3D" id="3.40.50.10930">
    <property type="match status" value="1"/>
</dbReference>
<evidence type="ECO:0000259" key="11">
    <source>
        <dbReference type="Pfam" id="PF17946"/>
    </source>
</evidence>
<comment type="miscellaneous">
    <text evidence="10">In the RecBCD complex, RecB has a slow 3'-5' helicase, an exonuclease activity and loads RecA onto ssDNA, RecD has a fast 5'-3' helicase activity, while RecC stimulates the ATPase and processivity of the RecB helicase and contributes to recognition of the Chi site.</text>
</comment>
<protein>
    <recommendedName>
        <fullName evidence="10">RecBCD enzyme subunit RecC</fullName>
    </recommendedName>
    <alternativeName>
        <fullName evidence="10">Exonuclease V subunit RecC</fullName>
        <shortName evidence="10">ExoV subunit RecC</shortName>
    </alternativeName>
    <alternativeName>
        <fullName evidence="10">Helicase/nuclease RecBCD subunit RecC</fullName>
    </alternativeName>
</protein>
<dbReference type="InterPro" id="IPR006697">
    <property type="entry name" value="RecC"/>
</dbReference>
<keyword evidence="1 10" id="KW-0540">Nuclease</keyword>
<evidence type="ECO:0000256" key="2">
    <source>
        <dbReference type="ARBA" id="ARBA00022741"/>
    </source>
</evidence>
<evidence type="ECO:0000313" key="12">
    <source>
        <dbReference type="EMBL" id="CAD83337.1"/>
    </source>
</evidence>
<evidence type="ECO:0000256" key="6">
    <source>
        <dbReference type="ARBA" id="ARBA00022839"/>
    </source>
</evidence>
<feature type="domain" description="RecC C-terminal" evidence="11">
    <location>
        <begin position="841"/>
        <end position="1058"/>
    </location>
</feature>
<dbReference type="Gene3D" id="3.40.50.300">
    <property type="entry name" value="P-loop containing nucleotide triphosphate hydrolases"/>
    <property type="match status" value="2"/>
</dbReference>
<keyword evidence="4 10" id="KW-0378">Hydrolase</keyword>
<evidence type="ECO:0000256" key="7">
    <source>
        <dbReference type="ARBA" id="ARBA00022840"/>
    </source>
</evidence>
<reference evidence="12 13" key="1">
    <citation type="journal article" date="2003" name="Proc. Natl. Acad. Sci. U.S.A.">
        <title>The genome sequence of Blochmannia floridanus: comparative analysis of reduced genomes.</title>
        <authorList>
            <person name="Gil R."/>
            <person name="Silva F.J."/>
            <person name="Zientz E."/>
            <person name="Delmotte F."/>
            <person name="Gonzalez-Candelas F."/>
            <person name="Latorre A."/>
            <person name="Rausell C."/>
            <person name="Kramerbeek J."/>
            <person name="Gadau J."/>
            <person name="Hoelldobler B."/>
            <person name="van Ham R.C.H.J."/>
            <person name="Gross R."/>
            <person name="Moya A."/>
        </authorList>
    </citation>
    <scope>NUCLEOTIDE SEQUENCE [LARGE SCALE GENOMIC DNA]</scope>
</reference>
<dbReference type="CDD" id="cd22353">
    <property type="entry name" value="RecC_C-like"/>
    <property type="match status" value="1"/>
</dbReference>
<name>Q7VRF1_BLOFL</name>
<dbReference type="GO" id="GO:0000724">
    <property type="term" value="P:double-strand break repair via homologous recombination"/>
    <property type="evidence" value="ECO:0007669"/>
    <property type="project" value="UniProtKB-UniRule"/>
</dbReference>
<dbReference type="PIRSF" id="PIRSF000980">
    <property type="entry name" value="RecC"/>
    <property type="match status" value="1"/>
</dbReference>
<dbReference type="SUPFAM" id="SSF52540">
    <property type="entry name" value="P-loop containing nucleoside triphosphate hydrolases"/>
    <property type="match status" value="2"/>
</dbReference>
<dbReference type="EMBL" id="BX248583">
    <property type="protein sequence ID" value="CAD83337.1"/>
    <property type="molecule type" value="Genomic_DNA"/>
</dbReference>
<organism evidence="12 13">
    <name type="scientific">Blochmanniella floridana</name>
    <dbReference type="NCBI Taxonomy" id="203907"/>
    <lineage>
        <taxon>Bacteria</taxon>
        <taxon>Pseudomonadati</taxon>
        <taxon>Pseudomonadota</taxon>
        <taxon>Gammaproteobacteria</taxon>
        <taxon>Enterobacterales</taxon>
        <taxon>Enterobacteriaceae</taxon>
        <taxon>ant endosymbionts</taxon>
        <taxon>Candidatus Blochmanniella</taxon>
    </lineage>
</organism>
<keyword evidence="9 10" id="KW-0234">DNA repair</keyword>
<dbReference type="HOGENOM" id="CLU_007513_0_0_6"/>
<comment type="function">
    <text evidence="10">A helicase/nuclease that prepares dsDNA breaks (DSB) for recombinational DNA repair. Binds to DSBs and unwinds DNA via a highly rapid and processive ATP-dependent bidirectional helicase activity. Unwinds dsDNA until it encounters a Chi (crossover hotspot instigator) sequence from the 3' direction. Cuts ssDNA a few nucleotides 3' to the Chi site. The properties and activities of the enzyme are changed at Chi. The Chi-altered holoenzyme produces a long 3'-ssDNA overhang and facilitates RecA-binding to the ssDNA for homologous DNA recombination and repair. Holoenzyme degrades any linearized DNA that is unable to undergo homologous recombination. In the holoenzyme this subunit recognizes the wild-type Chi sequence, and when added to isolated RecB increases its ATP-dependent helicase processivity.</text>
</comment>
<keyword evidence="8 10" id="KW-0238">DNA-binding</keyword>
<dbReference type="GO" id="GO:0003677">
    <property type="term" value="F:DNA binding"/>
    <property type="evidence" value="ECO:0007669"/>
    <property type="project" value="UniProtKB-UniRule"/>
</dbReference>
<evidence type="ECO:0000256" key="5">
    <source>
        <dbReference type="ARBA" id="ARBA00022806"/>
    </source>
</evidence>
<comment type="subunit">
    <text evidence="10">Heterotrimer of RecB, RecC and RecD. All subunits contribute to DNA-binding.</text>
</comment>
<dbReference type="GO" id="GO:0003678">
    <property type="term" value="F:DNA helicase activity"/>
    <property type="evidence" value="ECO:0007669"/>
    <property type="project" value="UniProtKB-UniRule"/>
</dbReference>
<comment type="similarity">
    <text evidence="10">Belongs to the RecC family.</text>
</comment>
<evidence type="ECO:0000256" key="3">
    <source>
        <dbReference type="ARBA" id="ARBA00022763"/>
    </source>
</evidence>
<keyword evidence="7 10" id="KW-0067">ATP-binding</keyword>
<evidence type="ECO:0000313" key="13">
    <source>
        <dbReference type="Proteomes" id="UP000002192"/>
    </source>
</evidence>
<dbReference type="HAMAP" id="MF_01486">
    <property type="entry name" value="RecC"/>
    <property type="match status" value="1"/>
</dbReference>
<dbReference type="GO" id="GO:0008854">
    <property type="term" value="F:exodeoxyribonuclease V activity"/>
    <property type="evidence" value="ECO:0007669"/>
    <property type="project" value="InterPro"/>
</dbReference>
<gene>
    <name evidence="10 12" type="primary">recC</name>
    <name evidence="12" type="ordered locus">Bfl266</name>
</gene>
<dbReference type="GO" id="GO:0009338">
    <property type="term" value="C:exodeoxyribonuclease V complex"/>
    <property type="evidence" value="ECO:0007669"/>
    <property type="project" value="InterPro"/>
</dbReference>
<dbReference type="Pfam" id="PF04257">
    <property type="entry name" value="Exonuc_V_gamma"/>
    <property type="match status" value="1"/>
</dbReference>